<organism evidence="2 3">
    <name type="scientific">Mucilaginibacter pocheonensis</name>
    <dbReference type="NCBI Taxonomy" id="398050"/>
    <lineage>
        <taxon>Bacteria</taxon>
        <taxon>Pseudomonadati</taxon>
        <taxon>Bacteroidota</taxon>
        <taxon>Sphingobacteriia</taxon>
        <taxon>Sphingobacteriales</taxon>
        <taxon>Sphingobacteriaceae</taxon>
        <taxon>Mucilaginibacter</taxon>
    </lineage>
</organism>
<dbReference type="EMBL" id="JAVDUU010000003">
    <property type="protein sequence ID" value="MDR6943160.1"/>
    <property type="molecule type" value="Genomic_DNA"/>
</dbReference>
<keyword evidence="3" id="KW-1185">Reference proteome</keyword>
<accession>A0ABU1TDA0</accession>
<evidence type="ECO:0000313" key="3">
    <source>
        <dbReference type="Proteomes" id="UP001247620"/>
    </source>
</evidence>
<reference evidence="2 3" key="1">
    <citation type="submission" date="2023-07" db="EMBL/GenBank/DDBJ databases">
        <title>Sorghum-associated microbial communities from plants grown in Nebraska, USA.</title>
        <authorList>
            <person name="Schachtman D."/>
        </authorList>
    </citation>
    <scope>NUCLEOTIDE SEQUENCE [LARGE SCALE GENOMIC DNA]</scope>
    <source>
        <strain evidence="2 3">3262</strain>
    </source>
</reference>
<comment type="caution">
    <text evidence="2">The sequence shown here is derived from an EMBL/GenBank/DDBJ whole genome shotgun (WGS) entry which is preliminary data.</text>
</comment>
<dbReference type="Pfam" id="PF13619">
    <property type="entry name" value="KTSC"/>
    <property type="match status" value="1"/>
</dbReference>
<sequence>MPSTVISNMDYDTQTGTLRVTYVSGQTYLYKNVPEKAYKELKASRVKGRYLQFFVKDKYDFEKLSEKSS</sequence>
<dbReference type="InterPro" id="IPR025309">
    <property type="entry name" value="KTSC_dom"/>
</dbReference>
<dbReference type="Proteomes" id="UP001247620">
    <property type="component" value="Unassembled WGS sequence"/>
</dbReference>
<name>A0ABU1TDA0_9SPHI</name>
<proteinExistence type="predicted"/>
<evidence type="ECO:0000313" key="2">
    <source>
        <dbReference type="EMBL" id="MDR6943160.1"/>
    </source>
</evidence>
<protein>
    <recommendedName>
        <fullName evidence="1">KTSC domain-containing protein</fullName>
    </recommendedName>
</protein>
<evidence type="ECO:0000259" key="1">
    <source>
        <dbReference type="Pfam" id="PF13619"/>
    </source>
</evidence>
<dbReference type="RefSeq" id="WP_310096934.1">
    <property type="nucleotide sequence ID" value="NZ_JAVDUU010000003.1"/>
</dbReference>
<gene>
    <name evidence="2" type="ORF">J2W55_003013</name>
</gene>
<feature type="domain" description="KTSC" evidence="1">
    <location>
        <begin position="3"/>
        <end position="59"/>
    </location>
</feature>